<name>W7U233_9STRA</name>
<evidence type="ECO:0000313" key="5">
    <source>
        <dbReference type="Proteomes" id="UP000019335"/>
    </source>
</evidence>
<evidence type="ECO:0000256" key="2">
    <source>
        <dbReference type="SAM" id="Phobius"/>
    </source>
</evidence>
<feature type="compositionally biased region" description="Basic residues" evidence="1">
    <location>
        <begin position="29"/>
        <end position="41"/>
    </location>
</feature>
<dbReference type="GO" id="GO:0008168">
    <property type="term" value="F:methyltransferase activity"/>
    <property type="evidence" value="ECO:0007669"/>
    <property type="project" value="UniProtKB-KW"/>
</dbReference>
<dbReference type="NCBIfam" id="TIGR01444">
    <property type="entry name" value="fkbM_fam"/>
    <property type="match status" value="1"/>
</dbReference>
<dbReference type="PANTHER" id="PTHR34009:SF2">
    <property type="entry name" value="PROTEIN STAR"/>
    <property type="match status" value="1"/>
</dbReference>
<feature type="domain" description="Methyltransferase FkbM" evidence="3">
    <location>
        <begin position="224"/>
        <end position="357"/>
    </location>
</feature>
<feature type="transmembrane region" description="Helical" evidence="2">
    <location>
        <begin position="95"/>
        <end position="116"/>
    </location>
</feature>
<dbReference type="GO" id="GO:0005794">
    <property type="term" value="C:Golgi apparatus"/>
    <property type="evidence" value="ECO:0007669"/>
    <property type="project" value="TreeGrafter"/>
</dbReference>
<proteinExistence type="predicted"/>
<dbReference type="InterPro" id="IPR053202">
    <property type="entry name" value="EGF_Rcpt_Signaling_Reg"/>
</dbReference>
<evidence type="ECO:0000259" key="3">
    <source>
        <dbReference type="Pfam" id="PF05050"/>
    </source>
</evidence>
<dbReference type="Proteomes" id="UP000019335">
    <property type="component" value="Chromosome 2"/>
</dbReference>
<keyword evidence="4" id="KW-0808">Transferase</keyword>
<dbReference type="EMBL" id="AZIL01000114">
    <property type="protein sequence ID" value="EWM29888.1"/>
    <property type="molecule type" value="Genomic_DNA"/>
</dbReference>
<accession>W7U233</accession>
<keyword evidence="2" id="KW-0812">Transmembrane</keyword>
<dbReference type="GO" id="GO:0005886">
    <property type="term" value="C:plasma membrane"/>
    <property type="evidence" value="ECO:0007669"/>
    <property type="project" value="TreeGrafter"/>
</dbReference>
<gene>
    <name evidence="4" type="ORF">Naga_100035g48</name>
</gene>
<dbReference type="GO" id="GO:0031902">
    <property type="term" value="C:late endosome membrane"/>
    <property type="evidence" value="ECO:0007669"/>
    <property type="project" value="TreeGrafter"/>
</dbReference>
<keyword evidence="5" id="KW-1185">Reference proteome</keyword>
<dbReference type="InterPro" id="IPR029063">
    <property type="entry name" value="SAM-dependent_MTases_sf"/>
</dbReference>
<dbReference type="InterPro" id="IPR006342">
    <property type="entry name" value="FkbM_mtfrase"/>
</dbReference>
<dbReference type="Gene3D" id="3.40.50.150">
    <property type="entry name" value="Vaccinia Virus protein VP39"/>
    <property type="match status" value="1"/>
</dbReference>
<keyword evidence="4" id="KW-0489">Methyltransferase</keyword>
<feature type="region of interest" description="Disordered" evidence="1">
    <location>
        <begin position="29"/>
        <end position="55"/>
    </location>
</feature>
<dbReference type="SUPFAM" id="SSF53335">
    <property type="entry name" value="S-adenosyl-L-methionine-dependent methyltransferases"/>
    <property type="match status" value="1"/>
</dbReference>
<evidence type="ECO:0000313" key="4">
    <source>
        <dbReference type="EMBL" id="EWM29888.1"/>
    </source>
</evidence>
<dbReference type="AlphaFoldDB" id="W7U233"/>
<protein>
    <submittedName>
        <fullName evidence="4">Methyltransferase family</fullName>
    </submittedName>
</protein>
<keyword evidence="2" id="KW-0472">Membrane</keyword>
<comment type="caution">
    <text evidence="4">The sequence shown here is derived from an EMBL/GenBank/DDBJ whole genome shotgun (WGS) entry which is preliminary data.</text>
</comment>
<organism evidence="4 5">
    <name type="scientific">Nannochloropsis gaditana</name>
    <dbReference type="NCBI Taxonomy" id="72520"/>
    <lineage>
        <taxon>Eukaryota</taxon>
        <taxon>Sar</taxon>
        <taxon>Stramenopiles</taxon>
        <taxon>Ochrophyta</taxon>
        <taxon>Eustigmatophyceae</taxon>
        <taxon>Eustigmatales</taxon>
        <taxon>Monodopsidaceae</taxon>
        <taxon>Nannochloropsis</taxon>
    </lineage>
</organism>
<dbReference type="Pfam" id="PF05050">
    <property type="entry name" value="Methyltransf_21"/>
    <property type="match status" value="1"/>
</dbReference>
<dbReference type="PANTHER" id="PTHR34009">
    <property type="entry name" value="PROTEIN STAR"/>
    <property type="match status" value="1"/>
</dbReference>
<dbReference type="GO" id="GO:0032259">
    <property type="term" value="P:methylation"/>
    <property type="evidence" value="ECO:0007669"/>
    <property type="project" value="UniProtKB-KW"/>
</dbReference>
<sequence>MCAHGHTLHQLMSLKFLYHRIQLIQTHVHMHSKPIHPKRTTPRPLQSQDGMGLSSLSSSLARTQGAVGERSKSAIDEKLHRRLCRLPRSAQQQRCMVIALVCMCIVIAMAALQPIFGSLHSLLAAHPASLASRPPTRERHAQRGLSLPERLSAAYLDYMDETQAMQDQAEADETWIMPEECKQMTMEVDSRKTFYSELGQDLFLYKHFFRDGQTSDGRKRFFLDIGANSPQSNSNTFFFEKCLGWEGLCVEANPDLAKAFEGQRQCKVENVCISNKASTLKFLKSGYMGHVVDTDDNATNGVQGTDMVEIPCITITELLAKHNITHVDFLSIDIEAGEHAALSPLLQPDAHDIKIDVMAAEVFWSDAQLRWLLSDLGFWKVTDIAHVDDIFVRMKFMEHARVDARPHYYQMMKDTQRQRGRPIIAPW</sequence>
<reference evidence="4 5" key="1">
    <citation type="journal article" date="2014" name="Mol. Plant">
        <title>Chromosome Scale Genome Assembly and Transcriptome Profiling of Nannochloropsis gaditana in Nitrogen Depletion.</title>
        <authorList>
            <person name="Corteggiani Carpinelli E."/>
            <person name="Telatin A."/>
            <person name="Vitulo N."/>
            <person name="Forcato C."/>
            <person name="D'Angelo M."/>
            <person name="Schiavon R."/>
            <person name="Vezzi A."/>
            <person name="Giacometti G.M."/>
            <person name="Morosinotto T."/>
            <person name="Valle G."/>
        </authorList>
    </citation>
    <scope>NUCLEOTIDE SEQUENCE [LARGE SCALE GENOMIC DNA]</scope>
    <source>
        <strain evidence="4 5">B-31</strain>
    </source>
</reference>
<dbReference type="GO" id="GO:0005789">
    <property type="term" value="C:endoplasmic reticulum membrane"/>
    <property type="evidence" value="ECO:0007669"/>
    <property type="project" value="TreeGrafter"/>
</dbReference>
<dbReference type="GO" id="GO:0006888">
    <property type="term" value="P:endoplasmic reticulum to Golgi vesicle-mediated transport"/>
    <property type="evidence" value="ECO:0007669"/>
    <property type="project" value="TreeGrafter"/>
</dbReference>
<keyword evidence="2" id="KW-1133">Transmembrane helix</keyword>
<dbReference type="OrthoDB" id="206159at2759"/>
<evidence type="ECO:0000256" key="1">
    <source>
        <dbReference type="SAM" id="MobiDB-lite"/>
    </source>
</evidence>
<dbReference type="GO" id="GO:0016197">
    <property type="term" value="P:endosomal transport"/>
    <property type="evidence" value="ECO:0007669"/>
    <property type="project" value="TreeGrafter"/>
</dbReference>